<accession>A0A7J0DHQ5</accession>
<sequence length="932" mass="104492">MFCYHQNQGIESTPLTPKDVPMVAVPPSVEKETNIMTLEELDLLRESYSFPPHLQLRIPEEGESITSARPGEVAFSEAAFLVGFCFPIHSTIRLILQFYNICPAQLIPNAWRRLGVLLRFISRSWCPEGPTIMGHPRCNNPTRLYGDEVTGVEHVFSSIEEKGLYSVPTLLESKSFCRVFGPLRPMAFGEENKGEDRSTNDVPISLGDAGSFLAFPIIFYYLGANIRPILGAWELGRLSSSSRSLSSSSSLGAMAESWLPFELKSDAMLKRINFKKLGQNVEKSKFESLTMKSTPAKRVVIGEKHLREDFASLPTKKGKVADSSKGKETVTQPKLKRKAVATKSCNMASSKATPVRKLGEGTSVSPGIGLGPRAYFLASPSIAEKILSGVIPLVEQKKVKQLTFDQIATKRLCSGLPWSYGAGKRWKSRPFSKLEKSVVLVGKLRGSVARSKEFIVEEFKSSFKYEVAVENASSKYFGEGFDFCKQQLRRHHLDLAIYFEGMGFDHDLLAKEDENEDEENWGDKEGKDREKGVLVNVDIHNGDQDIHDYGDRVLMATRHIIGNISSSVRRSRGEEGLSHPCLPANKFLFEVLKLGIPISIDMTDSVPYTMENGVSPFNRPFEEPSLGVRLLENLPQGLVGQHSNRMHLKIVLKLPSGNQKGSLMGELPSLLENWRIIRFGEQFMRGDLRIYSGNVTLRPCKDVKVLLQKFHQSILQFFSQLCSTHNMEMRMVRMNGQWCDFFQSVGRPKIALYGEGQSTIMKSYRWWFGGGQSVAYFLRYPFLIRIGLDFFKPLDEFLVFDLREHLGDGTFERGQYQLRGSIHEHMHTCTCIDGVDTSVEVPDLLNGGSISSSRHLVVTTRRSPSPSDFPDLFFGGWAPYAYFRILAESGVQLSPAEMEAPYARHGYDEETGESSSLSAGQDLEELEAGKKH</sequence>
<feature type="region of interest" description="Disordered" evidence="1">
    <location>
        <begin position="902"/>
        <end position="932"/>
    </location>
</feature>
<proteinExistence type="predicted"/>
<reference evidence="3" key="1">
    <citation type="submission" date="2019-07" db="EMBL/GenBank/DDBJ databases">
        <title>De Novo Assembly of kiwifruit Actinidia rufa.</title>
        <authorList>
            <person name="Sugita-Konishi S."/>
            <person name="Sato K."/>
            <person name="Mori E."/>
            <person name="Abe Y."/>
            <person name="Kisaki G."/>
            <person name="Hamano K."/>
            <person name="Suezawa K."/>
            <person name="Otani M."/>
            <person name="Fukuda T."/>
            <person name="Manabe T."/>
            <person name="Gomi K."/>
            <person name="Tabuchi M."/>
            <person name="Akimitsu K."/>
            <person name="Kataoka I."/>
        </authorList>
    </citation>
    <scope>NUCLEOTIDE SEQUENCE [LARGE SCALE GENOMIC DNA]</scope>
    <source>
        <strain evidence="3">cv. Fuchu</strain>
    </source>
</reference>
<dbReference type="EMBL" id="BJWL01000211">
    <property type="protein sequence ID" value="GFS34419.1"/>
    <property type="molecule type" value="Genomic_DNA"/>
</dbReference>
<comment type="caution">
    <text evidence="2">The sequence shown here is derived from an EMBL/GenBank/DDBJ whole genome shotgun (WGS) entry which is preliminary data.</text>
</comment>
<name>A0A7J0DHQ5_9ERIC</name>
<evidence type="ECO:0000313" key="3">
    <source>
        <dbReference type="Proteomes" id="UP000585474"/>
    </source>
</evidence>
<organism evidence="2 3">
    <name type="scientific">Actinidia rufa</name>
    <dbReference type="NCBI Taxonomy" id="165716"/>
    <lineage>
        <taxon>Eukaryota</taxon>
        <taxon>Viridiplantae</taxon>
        <taxon>Streptophyta</taxon>
        <taxon>Embryophyta</taxon>
        <taxon>Tracheophyta</taxon>
        <taxon>Spermatophyta</taxon>
        <taxon>Magnoliopsida</taxon>
        <taxon>eudicotyledons</taxon>
        <taxon>Gunneridae</taxon>
        <taxon>Pentapetalae</taxon>
        <taxon>asterids</taxon>
        <taxon>Ericales</taxon>
        <taxon>Actinidiaceae</taxon>
        <taxon>Actinidia</taxon>
    </lineage>
</organism>
<evidence type="ECO:0000256" key="1">
    <source>
        <dbReference type="SAM" id="MobiDB-lite"/>
    </source>
</evidence>
<protein>
    <submittedName>
        <fullName evidence="2">Uncharacterized protein</fullName>
    </submittedName>
</protein>
<evidence type="ECO:0000313" key="2">
    <source>
        <dbReference type="EMBL" id="GFS34419.1"/>
    </source>
</evidence>
<keyword evidence="3" id="KW-1185">Reference proteome</keyword>
<dbReference type="AlphaFoldDB" id="A0A7J0DHQ5"/>
<gene>
    <name evidence="2" type="ORF">Acr_00g0033930</name>
</gene>
<dbReference type="Proteomes" id="UP000585474">
    <property type="component" value="Unassembled WGS sequence"/>
</dbReference>